<dbReference type="PANTHER" id="PTHR23196">
    <property type="entry name" value="PAX TRANSCRIPTION ACTIVATION DOMAIN INTERACTING PROTEIN"/>
    <property type="match status" value="1"/>
</dbReference>
<reference evidence="9" key="1">
    <citation type="submission" date="2016-04" db="UniProtKB">
        <authorList>
            <consortium name="WormBaseParasite"/>
        </authorList>
    </citation>
    <scope>IDENTIFICATION</scope>
</reference>
<dbReference type="InterPro" id="IPR001357">
    <property type="entry name" value="BRCT_dom"/>
</dbReference>
<feature type="domain" description="BRCT" evidence="7">
    <location>
        <begin position="516"/>
        <end position="615"/>
    </location>
</feature>
<evidence type="ECO:0000313" key="8">
    <source>
        <dbReference type="Proteomes" id="UP000046393"/>
    </source>
</evidence>
<feature type="region of interest" description="Disordered" evidence="6">
    <location>
        <begin position="628"/>
        <end position="647"/>
    </location>
</feature>
<evidence type="ECO:0000256" key="1">
    <source>
        <dbReference type="ARBA" id="ARBA00004123"/>
    </source>
</evidence>
<name>A0A0N5ANA8_9BILA</name>
<feature type="domain" description="BRCT" evidence="7">
    <location>
        <begin position="124"/>
        <end position="216"/>
    </location>
</feature>
<accession>A0A0N5ANA8</accession>
<evidence type="ECO:0000256" key="6">
    <source>
        <dbReference type="SAM" id="MobiDB-lite"/>
    </source>
</evidence>
<keyword evidence="8" id="KW-1185">Reference proteome</keyword>
<feature type="compositionally biased region" description="Polar residues" evidence="6">
    <location>
        <begin position="634"/>
        <end position="647"/>
    </location>
</feature>
<sequence>MPTVMYPAGGASNVQAQQYSPVARYQAPVQNAAVISPCYPQAGHDMRSPQLISPTQAQMVPSGVIQGAPATLVGSVGANGPPMQRNISTMELQAGTGSIQQQHMRMVSSAPYYGHEPNIAANALQDMCLIGCYIVVLENERFLIDQMDQRELTAVVQMHGGEIEYGVRAFAGVGADRITHVICETTSCPQVQTALEEQKRCVTLQWLNDVLAKKRLDPPWRVAHLPTCWGEKKPALNKIIAINGFDDTERSAVRMMINAIGARFTPYLTKHNHFLVTKGCEGERLERGRELNVTIVTYQWLVDLYIGKKTSLQENDDGGFYTNIGAIHEVNVAPYALELYSSEFKRLLEPWRHPVVFTNEQWQRAMELKRTVENDEKVFPNKKLRLSTPPPTVEQIEQHRAHCDKKDGCPVVCFSGFTQEEEDALSRVCGVVKISFLGALVTKNVGECTHLVVVNLWRTMKLLQGIALGKNIVSANWIIDGYRNGLIPDTIDYFVRDEDSEKSFGYDLKYSVLKARYRRVFQDVLFYLTPSVEPSFDELRLLIISAGGQVLQERPFPAFVVECIQKEIPLLLISNDSDVHLLQYLTDCGMPVFNVELVLTGILRQKLENSSKYRVAPIRTSQLAQLAASPNPPSVRNQLNTAQRVAS</sequence>
<feature type="domain" description="BRCT" evidence="7">
    <location>
        <begin position="230"/>
        <end position="303"/>
    </location>
</feature>
<keyword evidence="3" id="KW-0539">Nucleus</keyword>
<feature type="domain" description="BRCT" evidence="7">
    <location>
        <begin position="434"/>
        <end position="495"/>
    </location>
</feature>
<dbReference type="Gene3D" id="3.40.50.10190">
    <property type="entry name" value="BRCT domain"/>
    <property type="match status" value="4"/>
</dbReference>
<dbReference type="Proteomes" id="UP000046393">
    <property type="component" value="Unplaced"/>
</dbReference>
<dbReference type="SMART" id="SM00292">
    <property type="entry name" value="BRCT"/>
    <property type="match status" value="4"/>
</dbReference>
<dbReference type="PANTHER" id="PTHR23196:SF1">
    <property type="entry name" value="PAX-INTERACTING PROTEIN 1"/>
    <property type="match status" value="1"/>
</dbReference>
<dbReference type="InterPro" id="IPR036420">
    <property type="entry name" value="BRCT_dom_sf"/>
</dbReference>
<evidence type="ECO:0000256" key="3">
    <source>
        <dbReference type="ARBA" id="ARBA00023242"/>
    </source>
</evidence>
<dbReference type="WBParaSite" id="SMUV_0000609001-mRNA-1">
    <property type="protein sequence ID" value="SMUV_0000609001-mRNA-1"/>
    <property type="gene ID" value="SMUV_0000609001"/>
</dbReference>
<dbReference type="PROSITE" id="PS50172">
    <property type="entry name" value="BRCT"/>
    <property type="match status" value="4"/>
</dbReference>
<evidence type="ECO:0000313" key="9">
    <source>
        <dbReference type="WBParaSite" id="SMUV_0000609001-mRNA-1"/>
    </source>
</evidence>
<comment type="subcellular location">
    <subcellularLocation>
        <location evidence="1">Nucleus</location>
    </subcellularLocation>
</comment>
<dbReference type="Pfam" id="PF00533">
    <property type="entry name" value="BRCT"/>
    <property type="match status" value="1"/>
</dbReference>
<proteinExistence type="predicted"/>
<dbReference type="CDD" id="cd17711">
    <property type="entry name" value="BRCT_PAXIP1_rpt3"/>
    <property type="match status" value="1"/>
</dbReference>
<dbReference type="GO" id="GO:0044666">
    <property type="term" value="C:MLL3/4 complex"/>
    <property type="evidence" value="ECO:0007669"/>
    <property type="project" value="TreeGrafter"/>
</dbReference>
<dbReference type="InterPro" id="IPR051579">
    <property type="entry name" value="DDR_Transcriptional_Reg"/>
</dbReference>
<dbReference type="Pfam" id="PF16770">
    <property type="entry name" value="RTT107_BRCT_5"/>
    <property type="match status" value="1"/>
</dbReference>
<dbReference type="STRING" id="451379.A0A0N5ANA8"/>
<protein>
    <recommendedName>
        <fullName evidence="4">PAX-interacting protein 1</fullName>
    </recommendedName>
    <alternativeName>
        <fullName evidence="5">PAX transactivation activation domain-interacting protein</fullName>
    </alternativeName>
</protein>
<organism evidence="8 9">
    <name type="scientific">Syphacia muris</name>
    <dbReference type="NCBI Taxonomy" id="451379"/>
    <lineage>
        <taxon>Eukaryota</taxon>
        <taxon>Metazoa</taxon>
        <taxon>Ecdysozoa</taxon>
        <taxon>Nematoda</taxon>
        <taxon>Chromadorea</taxon>
        <taxon>Rhabditida</taxon>
        <taxon>Spirurina</taxon>
        <taxon>Oxyuridomorpha</taxon>
        <taxon>Oxyuroidea</taxon>
        <taxon>Oxyuridae</taxon>
        <taxon>Syphacia</taxon>
    </lineage>
</organism>
<evidence type="ECO:0000259" key="7">
    <source>
        <dbReference type="PROSITE" id="PS50172"/>
    </source>
</evidence>
<evidence type="ECO:0000256" key="2">
    <source>
        <dbReference type="ARBA" id="ARBA00022763"/>
    </source>
</evidence>
<dbReference type="AlphaFoldDB" id="A0A0N5ANA8"/>
<evidence type="ECO:0000256" key="5">
    <source>
        <dbReference type="ARBA" id="ARBA00030146"/>
    </source>
</evidence>
<dbReference type="Pfam" id="PF16589">
    <property type="entry name" value="BRCT_2"/>
    <property type="match status" value="1"/>
</dbReference>
<evidence type="ECO:0000256" key="4">
    <source>
        <dbReference type="ARBA" id="ARBA00023858"/>
    </source>
</evidence>
<keyword evidence="2" id="KW-0227">DNA damage</keyword>
<dbReference type="GO" id="GO:0006974">
    <property type="term" value="P:DNA damage response"/>
    <property type="evidence" value="ECO:0007669"/>
    <property type="project" value="UniProtKB-KW"/>
</dbReference>
<dbReference type="Pfam" id="PF12738">
    <property type="entry name" value="PTCB-BRCT"/>
    <property type="match status" value="1"/>
</dbReference>
<dbReference type="SUPFAM" id="SSF52113">
    <property type="entry name" value="BRCT domain"/>
    <property type="match status" value="3"/>
</dbReference>